<dbReference type="Pfam" id="PF03797">
    <property type="entry name" value="Autotransporter"/>
    <property type="match status" value="1"/>
</dbReference>
<dbReference type="AlphaFoldDB" id="A0A6B3P2N0"/>
<dbReference type="Pfam" id="PF03212">
    <property type="entry name" value="Pertactin"/>
    <property type="match status" value="1"/>
</dbReference>
<dbReference type="RefSeq" id="WP_163950999.1">
    <property type="nucleotide sequence ID" value="NZ_JAAHBU010000527.1"/>
</dbReference>
<dbReference type="InterPro" id="IPR011050">
    <property type="entry name" value="Pectin_lyase_fold/virulence"/>
</dbReference>
<name>A0A6B3P2N0_9PSED</name>
<dbReference type="InterPro" id="IPR036709">
    <property type="entry name" value="Autotransporte_beta_dom_sf"/>
</dbReference>
<dbReference type="InterPro" id="IPR051551">
    <property type="entry name" value="Autotransporter_adhesion"/>
</dbReference>
<dbReference type="InterPro" id="IPR012332">
    <property type="entry name" value="Autotransporter_pectin_lyase_C"/>
</dbReference>
<dbReference type="CDD" id="cd01343">
    <property type="entry name" value="PL1_Passenger_AT"/>
    <property type="match status" value="1"/>
</dbReference>
<organism evidence="3 4">
    <name type="scientific">Pseudomonas brassicae</name>
    <dbReference type="NCBI Taxonomy" id="2708063"/>
    <lineage>
        <taxon>Bacteria</taxon>
        <taxon>Pseudomonadati</taxon>
        <taxon>Pseudomonadota</taxon>
        <taxon>Gammaproteobacteria</taxon>
        <taxon>Pseudomonadales</taxon>
        <taxon>Pseudomonadaceae</taxon>
        <taxon>Pseudomonas</taxon>
    </lineage>
</organism>
<evidence type="ECO:0000256" key="1">
    <source>
        <dbReference type="ARBA" id="ARBA00022729"/>
    </source>
</evidence>
<dbReference type="SUPFAM" id="SSF103515">
    <property type="entry name" value="Autotransporter"/>
    <property type="match status" value="1"/>
</dbReference>
<feature type="non-terminal residue" evidence="3">
    <location>
        <position position="1"/>
    </location>
</feature>
<dbReference type="PANTHER" id="PTHR35037">
    <property type="entry name" value="C-TERMINAL REGION OF AIDA-LIKE PROTEIN"/>
    <property type="match status" value="1"/>
</dbReference>
<dbReference type="PRINTS" id="PR01484">
    <property type="entry name" value="PRTACTNFAMLY"/>
</dbReference>
<dbReference type="InterPro" id="IPR005546">
    <property type="entry name" value="Autotransporte_beta"/>
</dbReference>
<evidence type="ECO:0000313" key="3">
    <source>
        <dbReference type="EMBL" id="NER66618.1"/>
    </source>
</evidence>
<dbReference type="Proteomes" id="UP000482634">
    <property type="component" value="Unassembled WGS sequence"/>
</dbReference>
<accession>A0A6B3P2N0</accession>
<dbReference type="Gene3D" id="2.40.128.130">
    <property type="entry name" value="Autotransporter beta-domain"/>
    <property type="match status" value="1"/>
</dbReference>
<comment type="caution">
    <text evidence="3">The sequence shown here is derived from an EMBL/GenBank/DDBJ whole genome shotgun (WGS) entry which is preliminary data.</text>
</comment>
<dbReference type="GO" id="GO:0019867">
    <property type="term" value="C:outer membrane"/>
    <property type="evidence" value="ECO:0007669"/>
    <property type="project" value="InterPro"/>
</dbReference>
<dbReference type="InterPro" id="IPR003991">
    <property type="entry name" value="Pertactin_virulence_factor"/>
</dbReference>
<protein>
    <submittedName>
        <fullName evidence="3">Autotransporter outer membrane beta-barrel domain-containing protein</fullName>
    </submittedName>
</protein>
<dbReference type="InterPro" id="IPR004899">
    <property type="entry name" value="Pertactin_central"/>
</dbReference>
<reference evidence="3 4" key="1">
    <citation type="submission" date="2020-02" db="EMBL/GenBank/DDBJ databases">
        <title>Broccoli isolated Pseudomonas sp.</title>
        <authorList>
            <person name="Fujikawa T."/>
            <person name="Sawada H."/>
        </authorList>
    </citation>
    <scope>NUCLEOTIDE SEQUENCE [LARGE SCALE GENOMIC DNA]</scope>
    <source>
        <strain evidence="3 4">MAFF212427</strain>
    </source>
</reference>
<dbReference type="SMART" id="SM00869">
    <property type="entry name" value="Autotransporter"/>
    <property type="match status" value="1"/>
</dbReference>
<evidence type="ECO:0000259" key="2">
    <source>
        <dbReference type="PROSITE" id="PS51208"/>
    </source>
</evidence>
<feature type="domain" description="Autotransporter" evidence="2">
    <location>
        <begin position="297"/>
        <end position="565"/>
    </location>
</feature>
<dbReference type="EMBL" id="JAAHBU010000527">
    <property type="protein sequence ID" value="NER66618.1"/>
    <property type="molecule type" value="Genomic_DNA"/>
</dbReference>
<keyword evidence="4" id="KW-1185">Reference proteome</keyword>
<keyword evidence="1" id="KW-0732">Signal</keyword>
<evidence type="ECO:0000313" key="4">
    <source>
        <dbReference type="Proteomes" id="UP000482634"/>
    </source>
</evidence>
<dbReference type="PANTHER" id="PTHR35037:SF7">
    <property type="entry name" value="AUTOTRANSPORTER"/>
    <property type="match status" value="1"/>
</dbReference>
<dbReference type="PROSITE" id="PS51208">
    <property type="entry name" value="AUTOTRANSPORTER"/>
    <property type="match status" value="1"/>
</dbReference>
<sequence>VTVQDTKLKAGRFAFLINTYAPEQSHSINILDGSQLLGGNLMYLNGPGTTHLVIGGSTIGSGSGYGAVIMLANDPSLQFTLRDGAIFKGRYEQYGGGASVIKMNIESRSTWQMERSESIKSLALDEGFVSLSDGTRSTRNTLTVESLSGSRGTFELTTNLGLLTSDQLKVTGTASGDFTLRVHNTGEEPKAPQPATLIETNGGTAVFSLYGSVVDVGLYQYRLQQQGNDWVLTPYQLTDQDSSPGTDGLTSTVLPHVPASRSLTASARTLISSHVATPQLLQGENRAIQEQLNDLRYGQARGGAWAKTFGRKSQGTADSDVNYNQDLWSMVLGYEGPIREAQIPLTLGVFGGYSQSEIGVDGPSKSQLKSAYVGLYGSLSDSSGLYFDGVFKVNRLFSDAQVTMSSGSKAHGKFQTDAISVLAEAGKRLELDKHWYAQPFVQLSAAHVIGYHQNLSNGMRARAESLDMAQASVGITLGFKHDLGPRNALEPYLRLALGREFNDRNTIQINGADFDNNLAGYQRSVGVGAGMGLLEDLRVDARFDVVKTRRVDHDRGGSFSLVYSF</sequence>
<dbReference type="InterPro" id="IPR006315">
    <property type="entry name" value="OM_autotransptr_brl_dom"/>
</dbReference>
<dbReference type="NCBIfam" id="TIGR01414">
    <property type="entry name" value="autotrans_barl"/>
    <property type="match status" value="1"/>
</dbReference>
<dbReference type="Gene3D" id="2.160.20.20">
    <property type="match status" value="1"/>
</dbReference>
<gene>
    <name evidence="3" type="ORF">G3436_25620</name>
</gene>
<proteinExistence type="predicted"/>
<dbReference type="SUPFAM" id="SSF51126">
    <property type="entry name" value="Pectin lyase-like"/>
    <property type="match status" value="1"/>
</dbReference>